<dbReference type="AlphaFoldDB" id="F9Y8Q0"/>
<keyword evidence="3" id="KW-1185">Reference proteome</keyword>
<dbReference type="HOGENOM" id="CLU_2916419_0_0_5"/>
<gene>
    <name evidence="2" type="ordered locus">KVU_1381</name>
</gene>
<dbReference type="EMBL" id="CP002018">
    <property type="protein sequence ID" value="AEM41219.1"/>
    <property type="molecule type" value="Genomic_DNA"/>
</dbReference>
<reference evidence="2 3" key="1">
    <citation type="journal article" date="2011" name="J. Bacteriol.">
        <title>Complete genome sequence of the industrial strain Ketogulonicigenium vulgare WSH-001.</title>
        <authorList>
            <person name="Liu L."/>
            <person name="Li Y."/>
            <person name="Zhang J."/>
            <person name="Zhou Z."/>
            <person name="Liu J."/>
            <person name="Li X."/>
            <person name="Zhou J."/>
            <person name="Du G."/>
            <person name="Wang L."/>
            <person name="Chen J."/>
        </authorList>
    </citation>
    <scope>NUCLEOTIDE SEQUENCE [LARGE SCALE GENOMIC DNA]</scope>
    <source>
        <strain evidence="2 3">WSH-001</strain>
    </source>
</reference>
<proteinExistence type="predicted"/>
<evidence type="ECO:0000313" key="2">
    <source>
        <dbReference type="EMBL" id="AEM41219.1"/>
    </source>
</evidence>
<feature type="region of interest" description="Disordered" evidence="1">
    <location>
        <begin position="33"/>
        <end position="61"/>
    </location>
</feature>
<evidence type="ECO:0000313" key="3">
    <source>
        <dbReference type="Proteomes" id="UP000000692"/>
    </source>
</evidence>
<name>F9Y8Q0_KETVW</name>
<evidence type="ECO:0000256" key="1">
    <source>
        <dbReference type="SAM" id="MobiDB-lite"/>
    </source>
</evidence>
<dbReference type="Proteomes" id="UP000000692">
    <property type="component" value="Chromosome"/>
</dbReference>
<sequence>MSSRQSGGFVTIHVGHNLFAASLFEARHDLIDKNRRGRWRNRQTTGRSRHNGDHHVRKRLR</sequence>
<dbReference type="KEGG" id="kvl:KVU_1381"/>
<accession>F9Y8Q0</accession>
<protein>
    <submittedName>
        <fullName evidence="2">Uncharacterized protein</fullName>
    </submittedName>
</protein>
<organism evidence="2 3">
    <name type="scientific">Ketogulonicigenium vulgare (strain WSH-001)</name>
    <dbReference type="NCBI Taxonomy" id="759362"/>
    <lineage>
        <taxon>Bacteria</taxon>
        <taxon>Pseudomonadati</taxon>
        <taxon>Pseudomonadota</taxon>
        <taxon>Alphaproteobacteria</taxon>
        <taxon>Rhodobacterales</taxon>
        <taxon>Roseobacteraceae</taxon>
        <taxon>Ketogulonicigenium</taxon>
    </lineage>
</organism>